<evidence type="ECO:0000313" key="1">
    <source>
        <dbReference type="EMBL" id="VEB43968.1"/>
    </source>
</evidence>
<proteinExistence type="predicted"/>
<gene>
    <name evidence="1" type="ORF">NCTC9695_04437</name>
</gene>
<organism evidence="1 2">
    <name type="scientific">Chromobacterium violaceum</name>
    <dbReference type="NCBI Taxonomy" id="536"/>
    <lineage>
        <taxon>Bacteria</taxon>
        <taxon>Pseudomonadati</taxon>
        <taxon>Pseudomonadota</taxon>
        <taxon>Betaproteobacteria</taxon>
        <taxon>Neisseriales</taxon>
        <taxon>Chromobacteriaceae</taxon>
        <taxon>Chromobacterium</taxon>
    </lineage>
</organism>
<protein>
    <submittedName>
        <fullName evidence="1">Uncharacterized protein</fullName>
    </submittedName>
</protein>
<evidence type="ECO:0000313" key="2">
    <source>
        <dbReference type="Proteomes" id="UP000275777"/>
    </source>
</evidence>
<accession>A0A447TGQ6</accession>
<dbReference type="EMBL" id="LR134182">
    <property type="protein sequence ID" value="VEB43968.1"/>
    <property type="molecule type" value="Genomic_DNA"/>
</dbReference>
<dbReference type="AlphaFoldDB" id="A0A447TGQ6"/>
<sequence>MAFAAAKLQRVGPHLPPEQQIRELAAAVSLQTLAAA</sequence>
<reference evidence="1 2" key="1">
    <citation type="submission" date="2018-12" db="EMBL/GenBank/DDBJ databases">
        <authorList>
            <consortium name="Pathogen Informatics"/>
        </authorList>
    </citation>
    <scope>NUCLEOTIDE SEQUENCE [LARGE SCALE GENOMIC DNA]</scope>
    <source>
        <strain evidence="1 2">NCTC9695</strain>
    </source>
</reference>
<name>A0A447TGQ6_CHRVL</name>
<dbReference type="Proteomes" id="UP000275777">
    <property type="component" value="Chromosome"/>
</dbReference>